<evidence type="ECO:0000256" key="6">
    <source>
        <dbReference type="RuleBase" id="RU003355"/>
    </source>
</evidence>
<dbReference type="RefSeq" id="WP_377389212.1">
    <property type="nucleotide sequence ID" value="NZ_JBHSAN010000016.1"/>
</dbReference>
<dbReference type="Gene3D" id="2.60.120.380">
    <property type="match status" value="1"/>
</dbReference>
<feature type="domain" description="Peptidase C-terminal archaeal/bacterial" evidence="10">
    <location>
        <begin position="904"/>
        <end position="972"/>
    </location>
</feature>
<evidence type="ECO:0000256" key="5">
    <source>
        <dbReference type="PROSITE-ProRule" id="PRU01240"/>
    </source>
</evidence>
<dbReference type="SUPFAM" id="SSF52743">
    <property type="entry name" value="Subtilisin-like"/>
    <property type="match status" value="1"/>
</dbReference>
<dbReference type="PROSITE" id="PS51892">
    <property type="entry name" value="SUBTILASE"/>
    <property type="match status" value="1"/>
</dbReference>
<dbReference type="PROSITE" id="PS00136">
    <property type="entry name" value="SUBTILASE_ASP"/>
    <property type="match status" value="1"/>
</dbReference>
<evidence type="ECO:0000313" key="11">
    <source>
        <dbReference type="EMBL" id="MFD2801395.1"/>
    </source>
</evidence>
<dbReference type="EMBL" id="JBHUOF010000029">
    <property type="protein sequence ID" value="MFD2801395.1"/>
    <property type="molecule type" value="Genomic_DNA"/>
</dbReference>
<dbReference type="PANTHER" id="PTHR43806">
    <property type="entry name" value="PEPTIDASE S8"/>
    <property type="match status" value="1"/>
</dbReference>
<keyword evidence="8" id="KW-0732">Signal</keyword>
<dbReference type="PANTHER" id="PTHR43806:SF11">
    <property type="entry name" value="CEREVISIN-RELATED"/>
    <property type="match status" value="1"/>
</dbReference>
<feature type="chain" id="PRO_5047187960" evidence="8">
    <location>
        <begin position="21"/>
        <end position="1056"/>
    </location>
</feature>
<dbReference type="InterPro" id="IPR022398">
    <property type="entry name" value="Peptidase_S8_His-AS"/>
</dbReference>
<organism evidence="11 12">
    <name type="scientific">Prauserella oleivorans</name>
    <dbReference type="NCBI Taxonomy" id="1478153"/>
    <lineage>
        <taxon>Bacteria</taxon>
        <taxon>Bacillati</taxon>
        <taxon>Actinomycetota</taxon>
        <taxon>Actinomycetes</taxon>
        <taxon>Pseudonocardiales</taxon>
        <taxon>Pseudonocardiaceae</taxon>
        <taxon>Prauserella</taxon>
    </lineage>
</organism>
<name>A0ABW5WE88_9PSEU</name>
<evidence type="ECO:0000256" key="8">
    <source>
        <dbReference type="SAM" id="SignalP"/>
    </source>
</evidence>
<feature type="active site" description="Charge relay system" evidence="5">
    <location>
        <position position="340"/>
    </location>
</feature>
<feature type="domain" description="Peptidase S8/S53" evidence="9">
    <location>
        <begin position="163"/>
        <end position="587"/>
    </location>
</feature>
<feature type="region of interest" description="Disordered" evidence="7">
    <location>
        <begin position="472"/>
        <end position="495"/>
    </location>
</feature>
<feature type="region of interest" description="Disordered" evidence="7">
    <location>
        <begin position="117"/>
        <end position="138"/>
    </location>
</feature>
<comment type="similarity">
    <text evidence="1 5 6">Belongs to the peptidase S8 family.</text>
</comment>
<feature type="active site" description="Charge relay system" evidence="5">
    <location>
        <position position="172"/>
    </location>
</feature>
<keyword evidence="12" id="KW-1185">Reference proteome</keyword>
<dbReference type="Pfam" id="PF00082">
    <property type="entry name" value="Peptidase_S8"/>
    <property type="match status" value="1"/>
</dbReference>
<dbReference type="InterPro" id="IPR023827">
    <property type="entry name" value="Peptidase_S8_Asp-AS"/>
</dbReference>
<keyword evidence="3 5" id="KW-0378">Hydrolase</keyword>
<dbReference type="InterPro" id="IPR000209">
    <property type="entry name" value="Peptidase_S8/S53_dom"/>
</dbReference>
<evidence type="ECO:0000256" key="2">
    <source>
        <dbReference type="ARBA" id="ARBA00022670"/>
    </source>
</evidence>
<dbReference type="Gene3D" id="3.40.50.200">
    <property type="entry name" value="Peptidase S8/S53 domain"/>
    <property type="match status" value="2"/>
</dbReference>
<reference evidence="12" key="1">
    <citation type="journal article" date="2019" name="Int. J. Syst. Evol. Microbiol.">
        <title>The Global Catalogue of Microorganisms (GCM) 10K type strain sequencing project: providing services to taxonomists for standard genome sequencing and annotation.</title>
        <authorList>
            <consortium name="The Broad Institute Genomics Platform"/>
            <consortium name="The Broad Institute Genome Sequencing Center for Infectious Disease"/>
            <person name="Wu L."/>
            <person name="Ma J."/>
        </authorList>
    </citation>
    <scope>NUCLEOTIDE SEQUENCE [LARGE SCALE GENOMIC DNA]</scope>
    <source>
        <strain evidence="12">IBRC-M 10906</strain>
    </source>
</reference>
<evidence type="ECO:0000256" key="7">
    <source>
        <dbReference type="SAM" id="MobiDB-lite"/>
    </source>
</evidence>
<keyword evidence="2 5" id="KW-0645">Protease</keyword>
<proteinExistence type="inferred from homology"/>
<dbReference type="InterPro" id="IPR036852">
    <property type="entry name" value="Peptidase_S8/S53_dom_sf"/>
</dbReference>
<accession>A0ABW5WE88</accession>
<dbReference type="Pfam" id="PF04151">
    <property type="entry name" value="PPC"/>
    <property type="match status" value="1"/>
</dbReference>
<dbReference type="PROSITE" id="PS00138">
    <property type="entry name" value="SUBTILASE_SER"/>
    <property type="match status" value="1"/>
</dbReference>
<feature type="signal peptide" evidence="8">
    <location>
        <begin position="1"/>
        <end position="20"/>
    </location>
</feature>
<dbReference type="InterPro" id="IPR015500">
    <property type="entry name" value="Peptidase_S8_subtilisin-rel"/>
</dbReference>
<evidence type="ECO:0000313" key="12">
    <source>
        <dbReference type="Proteomes" id="UP001597478"/>
    </source>
</evidence>
<evidence type="ECO:0000256" key="4">
    <source>
        <dbReference type="ARBA" id="ARBA00022825"/>
    </source>
</evidence>
<dbReference type="PRINTS" id="PR00723">
    <property type="entry name" value="SUBTILISIN"/>
</dbReference>
<evidence type="ECO:0000259" key="9">
    <source>
        <dbReference type="Pfam" id="PF00082"/>
    </source>
</evidence>
<dbReference type="Proteomes" id="UP001597478">
    <property type="component" value="Unassembled WGS sequence"/>
</dbReference>
<dbReference type="InterPro" id="IPR007280">
    <property type="entry name" value="Peptidase_C_arc/bac"/>
</dbReference>
<feature type="active site" description="Charge relay system" evidence="5">
    <location>
        <position position="534"/>
    </location>
</feature>
<sequence length="1056" mass="109515">MTAVAAAVGTLGFVAPPALAQPETPPVAGDEQLDQEDHALIQQAQRAGKSEITLLVAAQRGRADAAAGELRSLGGVVRSADRELDYLKVTLPISETERAQKLKSVDAVDVDGLIKRDEPAPVGATDPLPQPAPGADTPKVNPYLPTADTKAAQFSQKFPFWDGRGTTVAVLDTGIDLDHPALATTSTGERKIVDWYTANSPTSGDGTWVTMSSETYSGTFTAGDREWTAPEGEFSFGVFSEVAGDLGTAASETGGDVNRDGDRADRWGVLRDTGSGRVLVDTDGDGDFTDEKPMTDYATNHDVGHLGVDDPATGIAERMAFVVQTDQPGYVNIGIAGAAHGSHVAGIAAGNDLFGGQMDGAAPGAKLMSVKVCLSTPSCTSSGLIDGVIYAATHGADVVNISIGGLPALNDGNNARAELYNRVIETYNVQLFISAGNSGAGANSVGDPSVATNAVSVGSSITDDTWLSNYGSESPVPESLHPFSSRGPREDGGFKPDLVAPGSAISAIPTWQAGEPVPGTYELPAGYGMFNGTSMAAPQATGAAALLVSAYKGLHRGERPPAVALRTAMSSTARFLQGVEANAQGAGVIDTVTALLALRGARPDTVTTSVPVQTVLSGQLATPDTGVGIHDREGVTVGTAYTRTYTLTRTTGAQRPLTYLVSWVGNDGTFSSARTVRLPLNQPVSFDVRVHPKTAGTHSALLRLDDPRTVGFDVQTMNTVFAPQEFTQDNEFATTASGTVGRNQVRSVFVRVPEGAGSLRIDMAAGGPEGAGQVRFLRYDPTGIPVDPTSTTYCYNPDAGAGCPTGSATSRTVTDPMPGVWEIVVESRRTSDAAEVPWRITATVQGTTVEPDPDVIAEATAGQPVPREYTVTNTLGAFTGRLTGGALDSARIERPTIADGELRSYDVEVPDGATELTATIGGTSDGGADLDLFVYDCTSGTCELAGYTADGDSEESVTIADPGPGRWRVEIDAYAVPSGSTEYDYLDTYAHPTLGSIEVTDSDATRPTGSTWTVPATVTANGGPGDGRILRGAVTVRTDENVRVGSATVLVESLTG</sequence>
<evidence type="ECO:0000259" key="10">
    <source>
        <dbReference type="Pfam" id="PF04151"/>
    </source>
</evidence>
<gene>
    <name evidence="11" type="ORF">ACFS2C_18560</name>
</gene>
<comment type="caution">
    <text evidence="11">The sequence shown here is derived from an EMBL/GenBank/DDBJ whole genome shotgun (WGS) entry which is preliminary data.</text>
</comment>
<dbReference type="InterPro" id="IPR023828">
    <property type="entry name" value="Peptidase_S8_Ser-AS"/>
</dbReference>
<keyword evidence="4 5" id="KW-0720">Serine protease</keyword>
<protein>
    <submittedName>
        <fullName evidence="11">S8 family serine peptidase</fullName>
    </submittedName>
</protein>
<evidence type="ECO:0000256" key="1">
    <source>
        <dbReference type="ARBA" id="ARBA00011073"/>
    </source>
</evidence>
<dbReference type="InterPro" id="IPR050131">
    <property type="entry name" value="Peptidase_S8_subtilisin-like"/>
</dbReference>
<dbReference type="PROSITE" id="PS00137">
    <property type="entry name" value="SUBTILASE_HIS"/>
    <property type="match status" value="1"/>
</dbReference>
<evidence type="ECO:0000256" key="3">
    <source>
        <dbReference type="ARBA" id="ARBA00022801"/>
    </source>
</evidence>